<sequence>MFTSAKSPFLRLILATFLLSTLPFAHANEDAVSLLKKMDELFRSDSSTSTMKMTIITPNWQRTLEMKSWTRGMDDTFIRVLTPVKDRGVSTLKIDTDMWNYFPKINKTIKVPPSMMMGSWMGSDFTNDDLVREVSLLKEYNVEKLDEGENWRLALIPKRETVTVWGRIEFVINKETLLPSEQTYFNEKGEKVRSMVFSEVRDYSGKKIPSIMTMVPLNKEGHKTVIEYVEAEFNAKIDPRTFTLRNLQARF</sequence>
<evidence type="ECO:0000256" key="3">
    <source>
        <dbReference type="ARBA" id="ARBA00022729"/>
    </source>
</evidence>
<evidence type="ECO:0000313" key="8">
    <source>
        <dbReference type="Proteomes" id="UP000227088"/>
    </source>
</evidence>
<evidence type="ECO:0000256" key="1">
    <source>
        <dbReference type="ARBA" id="ARBA00011245"/>
    </source>
</evidence>
<dbReference type="EMBL" id="MABE01000427">
    <property type="protein sequence ID" value="OUS40142.1"/>
    <property type="molecule type" value="Genomic_DNA"/>
</dbReference>
<dbReference type="Proteomes" id="UP000227088">
    <property type="component" value="Unassembled WGS sequence"/>
</dbReference>
<feature type="signal peptide" evidence="5">
    <location>
        <begin position="1"/>
        <end position="27"/>
    </location>
</feature>
<keyword evidence="4" id="KW-0653">Protein transport</keyword>
<feature type="chain" id="PRO_5012260786" evidence="5">
    <location>
        <begin position="28"/>
        <end position="251"/>
    </location>
</feature>
<keyword evidence="7" id="KW-0449">Lipoprotein</keyword>
<feature type="domain" description="Uncharacterized protein TP-0789" evidence="6">
    <location>
        <begin position="73"/>
        <end position="248"/>
    </location>
</feature>
<comment type="subunit">
    <text evidence="1">Monomer.</text>
</comment>
<evidence type="ECO:0000313" key="7">
    <source>
        <dbReference type="EMBL" id="OUS40142.1"/>
    </source>
</evidence>
<dbReference type="Gene3D" id="2.50.20.10">
    <property type="entry name" value="Lipoprotein localisation LolA/LolB/LppX"/>
    <property type="match status" value="1"/>
</dbReference>
<dbReference type="AlphaFoldDB" id="A0A1Y5HYI7"/>
<dbReference type="CDD" id="cd16329">
    <property type="entry name" value="LolA_like"/>
    <property type="match status" value="1"/>
</dbReference>
<evidence type="ECO:0000256" key="2">
    <source>
        <dbReference type="ARBA" id="ARBA00022448"/>
    </source>
</evidence>
<dbReference type="InterPro" id="IPR029046">
    <property type="entry name" value="LolA/LolB/LppX"/>
</dbReference>
<protein>
    <submittedName>
        <fullName evidence="7">Outer membrane lipoprotein-sorting protein</fullName>
    </submittedName>
</protein>
<evidence type="ECO:0000256" key="4">
    <source>
        <dbReference type="ARBA" id="ARBA00022927"/>
    </source>
</evidence>
<organism evidence="7 8">
    <name type="scientific">Oleispira antarctica</name>
    <dbReference type="NCBI Taxonomy" id="188908"/>
    <lineage>
        <taxon>Bacteria</taxon>
        <taxon>Pseudomonadati</taxon>
        <taxon>Pseudomonadota</taxon>
        <taxon>Gammaproteobacteria</taxon>
        <taxon>Oceanospirillales</taxon>
        <taxon>Oceanospirillaceae</taxon>
        <taxon>Oleispira</taxon>
    </lineage>
</organism>
<comment type="caution">
    <text evidence="7">The sequence shown here is derived from an EMBL/GenBank/DDBJ whole genome shotgun (WGS) entry which is preliminary data.</text>
</comment>
<keyword evidence="3 5" id="KW-0732">Signal</keyword>
<dbReference type="GO" id="GO:0015031">
    <property type="term" value="P:protein transport"/>
    <property type="evidence" value="ECO:0007669"/>
    <property type="project" value="UniProtKB-KW"/>
</dbReference>
<keyword evidence="2" id="KW-0813">Transport</keyword>
<reference evidence="8" key="1">
    <citation type="journal article" date="2017" name="Proc. Natl. Acad. Sci. U.S.A.">
        <title>Simulation of Deepwater Horizon oil plume reveals substrate specialization within a complex community of hydrocarbon degraders.</title>
        <authorList>
            <person name="Hu P."/>
            <person name="Dubinsky E.A."/>
            <person name="Probst A.J."/>
            <person name="Wang J."/>
            <person name="Sieber C.M.K."/>
            <person name="Tom L.M."/>
            <person name="Gardinali P."/>
            <person name="Banfield J.F."/>
            <person name="Atlas R.M."/>
            <person name="Andersen G.L."/>
        </authorList>
    </citation>
    <scope>NUCLEOTIDE SEQUENCE [LARGE SCALE GENOMIC DNA]</scope>
</reference>
<evidence type="ECO:0000259" key="6">
    <source>
        <dbReference type="Pfam" id="PF17131"/>
    </source>
</evidence>
<dbReference type="InterPro" id="IPR033399">
    <property type="entry name" value="TP_0789-like"/>
</dbReference>
<dbReference type="SUPFAM" id="SSF89392">
    <property type="entry name" value="Prokaryotic lipoproteins and lipoprotein localization factors"/>
    <property type="match status" value="1"/>
</dbReference>
<proteinExistence type="predicted"/>
<gene>
    <name evidence="7" type="ORF">A9R00_07495</name>
</gene>
<evidence type="ECO:0000256" key="5">
    <source>
        <dbReference type="SAM" id="SignalP"/>
    </source>
</evidence>
<accession>A0A1Y5HYI7</accession>
<dbReference type="Pfam" id="PF17131">
    <property type="entry name" value="LolA_like"/>
    <property type="match status" value="1"/>
</dbReference>
<name>A0A1Y5HYI7_OLEAN</name>